<gene>
    <name evidence="1" type="ORF">HHI36_018079</name>
</gene>
<sequence>MNFLTGIFPTMSRFLASNNYLGLEDAINSVLEDEGDNEYHLIIIPLDPATVTDEEGGAEDLCTSKLPNDVQGTLEDIPQWSNSCVEDVEEQSSKWNDSDDETLSSKRIRTSLAQSVLLGILPSFTETYTNFIRLSPAA</sequence>
<evidence type="ECO:0000313" key="1">
    <source>
        <dbReference type="EMBL" id="KAL3283910.1"/>
    </source>
</evidence>
<reference evidence="1 2" key="1">
    <citation type="journal article" date="2021" name="BMC Biol.">
        <title>Horizontally acquired antibacterial genes associated with adaptive radiation of ladybird beetles.</title>
        <authorList>
            <person name="Li H.S."/>
            <person name="Tang X.F."/>
            <person name="Huang Y.H."/>
            <person name="Xu Z.Y."/>
            <person name="Chen M.L."/>
            <person name="Du X.Y."/>
            <person name="Qiu B.Y."/>
            <person name="Chen P.T."/>
            <person name="Zhang W."/>
            <person name="Slipinski A."/>
            <person name="Escalona H.E."/>
            <person name="Waterhouse R.M."/>
            <person name="Zwick A."/>
            <person name="Pang H."/>
        </authorList>
    </citation>
    <scope>NUCLEOTIDE SEQUENCE [LARGE SCALE GENOMIC DNA]</scope>
    <source>
        <strain evidence="1">SYSU2018</strain>
    </source>
</reference>
<keyword evidence="2" id="KW-1185">Reference proteome</keyword>
<dbReference type="Proteomes" id="UP001516400">
    <property type="component" value="Unassembled WGS sequence"/>
</dbReference>
<dbReference type="AlphaFoldDB" id="A0ABD2P069"/>
<name>A0ABD2P069_9CUCU</name>
<evidence type="ECO:0000313" key="2">
    <source>
        <dbReference type="Proteomes" id="UP001516400"/>
    </source>
</evidence>
<accession>A0ABD2P069</accession>
<dbReference type="EMBL" id="JABFTP020000165">
    <property type="protein sequence ID" value="KAL3283910.1"/>
    <property type="molecule type" value="Genomic_DNA"/>
</dbReference>
<organism evidence="1 2">
    <name type="scientific">Cryptolaemus montrouzieri</name>
    <dbReference type="NCBI Taxonomy" id="559131"/>
    <lineage>
        <taxon>Eukaryota</taxon>
        <taxon>Metazoa</taxon>
        <taxon>Ecdysozoa</taxon>
        <taxon>Arthropoda</taxon>
        <taxon>Hexapoda</taxon>
        <taxon>Insecta</taxon>
        <taxon>Pterygota</taxon>
        <taxon>Neoptera</taxon>
        <taxon>Endopterygota</taxon>
        <taxon>Coleoptera</taxon>
        <taxon>Polyphaga</taxon>
        <taxon>Cucujiformia</taxon>
        <taxon>Coccinelloidea</taxon>
        <taxon>Coccinellidae</taxon>
        <taxon>Scymninae</taxon>
        <taxon>Scymnini</taxon>
        <taxon>Cryptolaemus</taxon>
    </lineage>
</organism>
<proteinExistence type="predicted"/>
<comment type="caution">
    <text evidence="1">The sequence shown here is derived from an EMBL/GenBank/DDBJ whole genome shotgun (WGS) entry which is preliminary data.</text>
</comment>
<protein>
    <submittedName>
        <fullName evidence="1">Uncharacterized protein</fullName>
    </submittedName>
</protein>